<evidence type="ECO:0000313" key="1">
    <source>
        <dbReference type="EMBL" id="KGL39699.1"/>
    </source>
</evidence>
<keyword evidence="2" id="KW-1185">Reference proteome</keyword>
<sequence length="142" mass="16299">MSNVLGFLNIHVEEAVNYWISTYYVESEEYQKRKYIPGYMEAHRNESILLCKHALANLDAVPNSVEIGEDRFDMETSLEDIVSNHTSFYTAIIEFLFIHYLKGSLDCTKEDLFETILKFRKMEGISLQGLISGYAAKGAHMS</sequence>
<dbReference type="GeneID" id="58717994"/>
<comment type="caution">
    <text evidence="1">The sequence shown here is derived from an EMBL/GenBank/DDBJ whole genome shotgun (WGS) entry which is preliminary data.</text>
</comment>
<reference evidence="1 2" key="1">
    <citation type="submission" date="2014-05" db="EMBL/GenBank/DDBJ databases">
        <title>Novel Listeriaceae from food processing environments.</title>
        <authorList>
            <person name="den Bakker H.C."/>
        </authorList>
    </citation>
    <scope>NUCLEOTIDE SEQUENCE [LARGE SCALE GENOMIC DNA]</scope>
    <source>
        <strain evidence="1 2">FSL A5-0281</strain>
    </source>
</reference>
<dbReference type="STRING" id="1552123.EP57_11570"/>
<dbReference type="AlphaFoldDB" id="A0A099W1D2"/>
<organism evidence="1 2">
    <name type="scientific">Listeria booriae</name>
    <dbReference type="NCBI Taxonomy" id="1552123"/>
    <lineage>
        <taxon>Bacteria</taxon>
        <taxon>Bacillati</taxon>
        <taxon>Bacillota</taxon>
        <taxon>Bacilli</taxon>
        <taxon>Bacillales</taxon>
        <taxon>Listeriaceae</taxon>
        <taxon>Listeria</taxon>
    </lineage>
</organism>
<proteinExistence type="predicted"/>
<protein>
    <submittedName>
        <fullName evidence="1">Uncharacterized protein</fullName>
    </submittedName>
</protein>
<dbReference type="eggNOG" id="ENOG502ZXSU">
    <property type="taxonomic scope" value="Bacteria"/>
</dbReference>
<dbReference type="OrthoDB" id="2361500at2"/>
<evidence type="ECO:0000313" key="2">
    <source>
        <dbReference type="Proteomes" id="UP000029844"/>
    </source>
</evidence>
<dbReference type="Proteomes" id="UP000029844">
    <property type="component" value="Unassembled WGS sequence"/>
</dbReference>
<dbReference type="EMBL" id="JNFA01000025">
    <property type="protein sequence ID" value="KGL39699.1"/>
    <property type="molecule type" value="Genomic_DNA"/>
</dbReference>
<gene>
    <name evidence="1" type="ORF">EP57_11570</name>
</gene>
<accession>A0A099W1D2</accession>
<dbReference type="RefSeq" id="WP_036086828.1">
    <property type="nucleotide sequence ID" value="NZ_CBCSHQ010000010.1"/>
</dbReference>
<name>A0A099W1D2_9LIST</name>